<dbReference type="Proteomes" id="UP001083770">
    <property type="component" value="Unassembled WGS sequence"/>
</dbReference>
<comment type="caution">
    <text evidence="4">The sequence shown here is derived from an EMBL/GenBank/DDBJ whole genome shotgun (WGS) entry which is preliminary data.</text>
</comment>
<evidence type="ECO:0000256" key="1">
    <source>
        <dbReference type="SAM" id="MobiDB-lite"/>
    </source>
</evidence>
<keyword evidence="2" id="KW-0472">Membrane</keyword>
<dbReference type="EMBL" id="JAPWGW010000001">
    <property type="protein sequence ID" value="MCZ4297415.1"/>
    <property type="molecule type" value="Genomic_DNA"/>
</dbReference>
<sequence>MPEFQITDLALFLVSLAACIYCVQLSRRLKSLQDTRDGLGATIMAMTKSVSAVSSATQDTRNQAGELAARLSKLMKEADETCERLEALIERADGASTRRRPAARPAATYEEPARDPEPARLPTGAEGGLDQLIDEMRARQERLKKAARNGDFLFEDEETWVTQNHN</sequence>
<evidence type="ECO:0000313" key="5">
    <source>
        <dbReference type="Proteomes" id="UP001083770"/>
    </source>
</evidence>
<keyword evidence="2" id="KW-1133">Transmembrane helix</keyword>
<evidence type="ECO:0000256" key="2">
    <source>
        <dbReference type="SAM" id="Phobius"/>
    </source>
</evidence>
<organism evidence="4 5">
    <name type="scientific">Henriciella marina</name>
    <dbReference type="NCBI Taxonomy" id="453851"/>
    <lineage>
        <taxon>Bacteria</taxon>
        <taxon>Pseudomonadati</taxon>
        <taxon>Pseudomonadota</taxon>
        <taxon>Alphaproteobacteria</taxon>
        <taxon>Hyphomonadales</taxon>
        <taxon>Hyphomonadaceae</taxon>
        <taxon>Henriciella</taxon>
    </lineage>
</organism>
<dbReference type="Pfam" id="PF20072">
    <property type="entry name" value="DUF6468"/>
    <property type="match status" value="1"/>
</dbReference>
<dbReference type="InterPro" id="IPR045531">
    <property type="entry name" value="DUF6468"/>
</dbReference>
<proteinExistence type="predicted"/>
<dbReference type="RefSeq" id="WP_269401558.1">
    <property type="nucleotide sequence ID" value="NZ_JAPWGW010000001.1"/>
</dbReference>
<evidence type="ECO:0000259" key="3">
    <source>
        <dbReference type="Pfam" id="PF20072"/>
    </source>
</evidence>
<keyword evidence="5" id="KW-1185">Reference proteome</keyword>
<accession>A0ABT4LSS2</accession>
<evidence type="ECO:0000313" key="4">
    <source>
        <dbReference type="EMBL" id="MCZ4297415.1"/>
    </source>
</evidence>
<keyword evidence="2" id="KW-0812">Transmembrane</keyword>
<reference evidence="4" key="1">
    <citation type="submission" date="2022-12" db="EMBL/GenBank/DDBJ databases">
        <title>Bacterial isolates from different developmental stages of Nematostella vectensis.</title>
        <authorList>
            <person name="Fraune S."/>
        </authorList>
    </citation>
    <scope>NUCLEOTIDE SEQUENCE</scope>
    <source>
        <strain evidence="4">G21632-S1</strain>
    </source>
</reference>
<name>A0ABT4LSS2_9PROT</name>
<feature type="region of interest" description="Disordered" evidence="1">
    <location>
        <begin position="93"/>
        <end position="126"/>
    </location>
</feature>
<gene>
    <name evidence="4" type="ORF">O4G74_05025</name>
</gene>
<protein>
    <submittedName>
        <fullName evidence="4">DUF6468 domain-containing protein</fullName>
    </submittedName>
</protein>
<feature type="transmembrane region" description="Helical" evidence="2">
    <location>
        <begin position="6"/>
        <end position="23"/>
    </location>
</feature>
<feature type="domain" description="DUF6468" evidence="3">
    <location>
        <begin position="32"/>
        <end position="106"/>
    </location>
</feature>